<dbReference type="InterPro" id="IPR046335">
    <property type="entry name" value="LacI/GalR-like_sensor"/>
</dbReference>
<evidence type="ECO:0000256" key="1">
    <source>
        <dbReference type="ARBA" id="ARBA00023015"/>
    </source>
</evidence>
<dbReference type="Gene3D" id="1.10.10.10">
    <property type="entry name" value="Winged helix-like DNA-binding domain superfamily/Winged helix DNA-binding domain"/>
    <property type="match status" value="1"/>
</dbReference>
<proteinExistence type="predicted"/>
<dbReference type="PANTHER" id="PTHR30146:SF109">
    <property type="entry name" value="HTH-TYPE TRANSCRIPTIONAL REGULATOR GALS"/>
    <property type="match status" value="1"/>
</dbReference>
<evidence type="ECO:0000313" key="7">
    <source>
        <dbReference type="Proteomes" id="UP001371305"/>
    </source>
</evidence>
<keyword evidence="2" id="KW-0238">DNA-binding</keyword>
<feature type="domain" description="Transcriptional regulator LacI/GalR-like sensor" evidence="5">
    <location>
        <begin position="195"/>
        <end position="330"/>
    </location>
</feature>
<dbReference type="Gene3D" id="3.40.50.2300">
    <property type="match status" value="1"/>
</dbReference>
<dbReference type="InterPro" id="IPR036390">
    <property type="entry name" value="WH_DNA-bd_sf"/>
</dbReference>
<protein>
    <submittedName>
        <fullName evidence="6">Substrate-binding domain-containing protein</fullName>
    </submittedName>
</protein>
<evidence type="ECO:0000259" key="4">
    <source>
        <dbReference type="Pfam" id="PF00392"/>
    </source>
</evidence>
<accession>A0ABU9ART1</accession>
<dbReference type="SUPFAM" id="SSF53822">
    <property type="entry name" value="Periplasmic binding protein-like I"/>
    <property type="match status" value="1"/>
</dbReference>
<evidence type="ECO:0000256" key="2">
    <source>
        <dbReference type="ARBA" id="ARBA00023125"/>
    </source>
</evidence>
<keyword evidence="3" id="KW-0804">Transcription</keyword>
<dbReference type="InterPro" id="IPR028082">
    <property type="entry name" value="Peripla_BP_I"/>
</dbReference>
<keyword evidence="1" id="KW-0805">Transcription regulation</keyword>
<dbReference type="PANTHER" id="PTHR30146">
    <property type="entry name" value="LACI-RELATED TRANSCRIPTIONAL REPRESSOR"/>
    <property type="match status" value="1"/>
</dbReference>
<dbReference type="RefSeq" id="WP_341403865.1">
    <property type="nucleotide sequence ID" value="NZ_JBBUKT010000002.1"/>
</dbReference>
<organism evidence="6 7">
    <name type="scientific">Luteolibacter soli</name>
    <dbReference type="NCBI Taxonomy" id="3135280"/>
    <lineage>
        <taxon>Bacteria</taxon>
        <taxon>Pseudomonadati</taxon>
        <taxon>Verrucomicrobiota</taxon>
        <taxon>Verrucomicrobiia</taxon>
        <taxon>Verrucomicrobiales</taxon>
        <taxon>Verrucomicrobiaceae</taxon>
        <taxon>Luteolibacter</taxon>
    </lineage>
</organism>
<keyword evidence="7" id="KW-1185">Reference proteome</keyword>
<dbReference type="Proteomes" id="UP001371305">
    <property type="component" value="Unassembled WGS sequence"/>
</dbReference>
<dbReference type="SUPFAM" id="SSF46785">
    <property type="entry name" value="Winged helix' DNA-binding domain"/>
    <property type="match status" value="1"/>
</dbReference>
<gene>
    <name evidence="6" type="ORF">WKV53_07635</name>
</gene>
<evidence type="ECO:0000259" key="5">
    <source>
        <dbReference type="Pfam" id="PF13377"/>
    </source>
</evidence>
<reference evidence="6 7" key="1">
    <citation type="submission" date="2024-04" db="EMBL/GenBank/DDBJ databases">
        <title>Luteolibacter sp. isolated from soil.</title>
        <authorList>
            <person name="An J."/>
        </authorList>
    </citation>
    <scope>NUCLEOTIDE SEQUENCE [LARGE SCALE GENOMIC DNA]</scope>
    <source>
        <strain evidence="6 7">Y139</strain>
    </source>
</reference>
<name>A0ABU9ART1_9BACT</name>
<dbReference type="EMBL" id="JBBUKT010000002">
    <property type="protein sequence ID" value="MEK7950361.1"/>
    <property type="molecule type" value="Genomic_DNA"/>
</dbReference>
<feature type="domain" description="HTH gntR-type" evidence="4">
    <location>
        <begin position="10"/>
        <end position="61"/>
    </location>
</feature>
<dbReference type="Pfam" id="PF00392">
    <property type="entry name" value="GntR"/>
    <property type="match status" value="1"/>
</dbReference>
<comment type="caution">
    <text evidence="6">The sequence shown here is derived from an EMBL/GenBank/DDBJ whole genome shotgun (WGS) entry which is preliminary data.</text>
</comment>
<dbReference type="InterPro" id="IPR000524">
    <property type="entry name" value="Tscrpt_reg_HTH_GntR"/>
</dbReference>
<dbReference type="InterPro" id="IPR036388">
    <property type="entry name" value="WH-like_DNA-bd_sf"/>
</dbReference>
<dbReference type="Pfam" id="PF13377">
    <property type="entry name" value="Peripla_BP_3"/>
    <property type="match status" value="1"/>
</dbReference>
<evidence type="ECO:0000256" key="3">
    <source>
        <dbReference type="ARBA" id="ARBA00023163"/>
    </source>
</evidence>
<sequence length="359" mass="40587">MESLRRITLADQTEIALREAIREGRFGDRLPGFRPLAKALSVNPITVSEAVGRLVADGTLLSDGPRKKFRIVQNARSGKQATRRKVLYLTAEPLHETITVAVEILSQLLLERPDWDVKHRTTGHAKNGRPDRRRWDGLLKSEEAQHLVVFGGRPDIAKWSLDRGVPAYFLGGDSGRLPVPMLGVNAAEMLSQVMDRLMDLGHTRICQMMCGLPEGFCERQRHYMAKCLEKRGLPFVPNYHAPILPRSDPDDLARALTKVIKVRPPTALILFDWEHFIATSCVLRDHGLRIPRDISVAMLSQHRMMEWHLPRITHFQYPVVQVAKTLAKWIESPPADLNIQVSLPLELVEAESLAKARKD</sequence>
<evidence type="ECO:0000313" key="6">
    <source>
        <dbReference type="EMBL" id="MEK7950361.1"/>
    </source>
</evidence>